<sequence>MELVGGKKGLKEKMSQPNVLAEDEIPIDHIPPQHLLERNGLMLVSIG</sequence>
<organism evidence="1">
    <name type="scientific">marine sediment metagenome</name>
    <dbReference type="NCBI Taxonomy" id="412755"/>
    <lineage>
        <taxon>unclassified sequences</taxon>
        <taxon>metagenomes</taxon>
        <taxon>ecological metagenomes</taxon>
    </lineage>
</organism>
<protein>
    <submittedName>
        <fullName evidence="1">Uncharacterized protein</fullName>
    </submittedName>
</protein>
<comment type="caution">
    <text evidence="1">The sequence shown here is derived from an EMBL/GenBank/DDBJ whole genome shotgun (WGS) entry which is preliminary data.</text>
</comment>
<dbReference type="EMBL" id="BARV01021866">
    <property type="protein sequence ID" value="GAI28490.1"/>
    <property type="molecule type" value="Genomic_DNA"/>
</dbReference>
<accession>X1NP06</accession>
<feature type="non-terminal residue" evidence="1">
    <location>
        <position position="47"/>
    </location>
</feature>
<proteinExistence type="predicted"/>
<dbReference type="AlphaFoldDB" id="X1NP06"/>
<evidence type="ECO:0000313" key="1">
    <source>
        <dbReference type="EMBL" id="GAI28490.1"/>
    </source>
</evidence>
<gene>
    <name evidence="1" type="ORF">S06H3_36138</name>
</gene>
<name>X1NP06_9ZZZZ</name>
<reference evidence="1" key="1">
    <citation type="journal article" date="2014" name="Front. Microbiol.">
        <title>High frequency of phylogenetically diverse reductive dehalogenase-homologous genes in deep subseafloor sedimentary metagenomes.</title>
        <authorList>
            <person name="Kawai M."/>
            <person name="Futagami T."/>
            <person name="Toyoda A."/>
            <person name="Takaki Y."/>
            <person name="Nishi S."/>
            <person name="Hori S."/>
            <person name="Arai W."/>
            <person name="Tsubouchi T."/>
            <person name="Morono Y."/>
            <person name="Uchiyama I."/>
            <person name="Ito T."/>
            <person name="Fujiyama A."/>
            <person name="Inagaki F."/>
            <person name="Takami H."/>
        </authorList>
    </citation>
    <scope>NUCLEOTIDE SEQUENCE</scope>
    <source>
        <strain evidence="1">Expedition CK06-06</strain>
    </source>
</reference>